<dbReference type="Proteomes" id="UP000016924">
    <property type="component" value="Unassembled WGS sequence"/>
</dbReference>
<evidence type="ECO:0000313" key="3">
    <source>
        <dbReference type="Proteomes" id="UP000016924"/>
    </source>
</evidence>
<dbReference type="GeneID" id="19897454"/>
<protein>
    <submittedName>
        <fullName evidence="2">Uncharacterized protein</fullName>
    </submittedName>
</protein>
<evidence type="ECO:0000313" key="2">
    <source>
        <dbReference type="EMBL" id="EON60933.1"/>
    </source>
</evidence>
<feature type="compositionally biased region" description="Acidic residues" evidence="1">
    <location>
        <begin position="625"/>
        <end position="635"/>
    </location>
</feature>
<evidence type="ECO:0000256" key="1">
    <source>
        <dbReference type="SAM" id="MobiDB-lite"/>
    </source>
</evidence>
<dbReference type="EMBL" id="JH767554">
    <property type="protein sequence ID" value="EON60933.1"/>
    <property type="molecule type" value="Genomic_DNA"/>
</dbReference>
<name>R7YGB9_CONA1</name>
<dbReference type="OrthoDB" id="10444436at2759"/>
<dbReference type="HOGENOM" id="CLU_336158_0_0_1"/>
<gene>
    <name evidence="2" type="ORF">W97_00143</name>
</gene>
<proteinExistence type="predicted"/>
<accession>R7YGB9</accession>
<dbReference type="AlphaFoldDB" id="R7YGB9"/>
<feature type="compositionally biased region" description="Acidic residues" evidence="1">
    <location>
        <begin position="344"/>
        <end position="357"/>
    </location>
</feature>
<feature type="region of interest" description="Disordered" evidence="1">
    <location>
        <begin position="546"/>
        <end position="587"/>
    </location>
</feature>
<dbReference type="RefSeq" id="XP_007776250.1">
    <property type="nucleotide sequence ID" value="XM_007778060.1"/>
</dbReference>
<feature type="region of interest" description="Disordered" evidence="1">
    <location>
        <begin position="610"/>
        <end position="637"/>
    </location>
</feature>
<organism evidence="2 3">
    <name type="scientific">Coniosporium apollinis (strain CBS 100218)</name>
    <name type="common">Rock-inhabiting black yeast</name>
    <dbReference type="NCBI Taxonomy" id="1168221"/>
    <lineage>
        <taxon>Eukaryota</taxon>
        <taxon>Fungi</taxon>
        <taxon>Dikarya</taxon>
        <taxon>Ascomycota</taxon>
        <taxon>Pezizomycotina</taxon>
        <taxon>Dothideomycetes</taxon>
        <taxon>Dothideomycetes incertae sedis</taxon>
        <taxon>Coniosporium</taxon>
    </lineage>
</organism>
<keyword evidence="3" id="KW-1185">Reference proteome</keyword>
<feature type="region of interest" description="Disordered" evidence="1">
    <location>
        <begin position="334"/>
        <end position="364"/>
    </location>
</feature>
<reference evidence="3" key="1">
    <citation type="submission" date="2012-06" db="EMBL/GenBank/DDBJ databases">
        <title>The genome sequence of Coniosporium apollinis CBS 100218.</title>
        <authorList>
            <consortium name="The Broad Institute Genome Sequencing Platform"/>
            <person name="Cuomo C."/>
            <person name="Gorbushina A."/>
            <person name="Noack S."/>
            <person name="Walker B."/>
            <person name="Young S.K."/>
            <person name="Zeng Q."/>
            <person name="Gargeya S."/>
            <person name="Fitzgerald M."/>
            <person name="Haas B."/>
            <person name="Abouelleil A."/>
            <person name="Alvarado L."/>
            <person name="Arachchi H.M."/>
            <person name="Berlin A.M."/>
            <person name="Chapman S.B."/>
            <person name="Goldberg J."/>
            <person name="Griggs A."/>
            <person name="Gujja S."/>
            <person name="Hansen M."/>
            <person name="Howarth C."/>
            <person name="Imamovic A."/>
            <person name="Larimer J."/>
            <person name="McCowan C."/>
            <person name="Montmayeur A."/>
            <person name="Murphy C."/>
            <person name="Neiman D."/>
            <person name="Pearson M."/>
            <person name="Priest M."/>
            <person name="Roberts A."/>
            <person name="Saif S."/>
            <person name="Shea T."/>
            <person name="Sisk P."/>
            <person name="Sykes S."/>
            <person name="Wortman J."/>
            <person name="Nusbaum C."/>
            <person name="Birren B."/>
        </authorList>
    </citation>
    <scope>NUCLEOTIDE SEQUENCE [LARGE SCALE GENOMIC DNA]</scope>
    <source>
        <strain evidence="3">CBS 100218</strain>
    </source>
</reference>
<feature type="region of interest" description="Disordered" evidence="1">
    <location>
        <begin position="768"/>
        <end position="848"/>
    </location>
</feature>
<sequence length="848" mass="94479">MPSLLSLVFAPSANAQHSWRQQAISSQQVFSNVEVSNPPHLSGTDVDSLPQFLAHQNPYRVKALSSQEFLLTFEEPQTLYAIPDLPADQKDWSSIAARIVSALPTSIWRDTRDRQLILYTPPILLPGLAQPSDLPLVLAPRPVTHSGDLKPHETSRRSEFAVECLNSNWAHFYLQQQSLAARGVFRRTCFKKKDVPVPAYKSSTRYFAEDQGGFYGVDVDTPDSSTTPQDAYSAPIIEEEGEMAPTIVSTQMEPVAEASQGMITTEIEPAKAAEAQDDPYVFEFPDEEEELEQLIREEAPRDLERMADRARKNSLVSIDETSEAQTNDEVHLTPPEEATHYRLDEEEDSEANTDVETDLATPEEAMHYRLSDKVHDYENESEEAAHEVQNEELHQDVDVVAMIQSASLDVHAELENLPRRAYEVPDGAEVDPYWAPYEHNSLVPESTKTSPEVCVWTTTHHEDLNFYEGHVRKGWDENQGEEHDAFRRHVLSASAWSHVYVMDPTSGYKVPYGAMNRRLAEEVYEPGTSGIKRKWWYKPGAKGFKETVDPETQTNRKTFCPRRSRLTEAQSASDDADEDSYVSASDFDQTPAEEFQHLYAGLSQDILDGGEASDWSDFGSKRSEDDDVTEEEGFEEAAGSNVEFAFDDEGMTSQSVREACADARSGSLNGRQSRFGLRDEDLDSVASDTELLGSSQAVKRSLSAPPSLYRETSMAGIGGDERDVEEDSLLLEQDEDSYDGSVEYTADDEPTFGDAHIVVMQRQARVFGQDDDALDSSMIQDHHEENAEKDAASGMPEDMSFENGQENDTVGADQKGGPEVDNITDEGRDEDGLILQDLSIATPPPAAV</sequence>
<feature type="region of interest" description="Disordered" evidence="1">
    <location>
        <begin position="697"/>
        <end position="727"/>
    </location>
</feature>
<feature type="compositionally biased region" description="Basic and acidic residues" evidence="1">
    <location>
        <begin position="780"/>
        <end position="791"/>
    </location>
</feature>